<evidence type="ECO:0000256" key="3">
    <source>
        <dbReference type="ARBA" id="ARBA00023163"/>
    </source>
</evidence>
<dbReference type="PROSITE" id="PS50949">
    <property type="entry name" value="HTH_GNTR"/>
    <property type="match status" value="1"/>
</dbReference>
<dbReference type="SUPFAM" id="SSF46785">
    <property type="entry name" value="Winged helix' DNA-binding domain"/>
    <property type="match status" value="1"/>
</dbReference>
<evidence type="ECO:0000256" key="1">
    <source>
        <dbReference type="ARBA" id="ARBA00023015"/>
    </source>
</evidence>
<dbReference type="Pfam" id="PF07702">
    <property type="entry name" value="UTRA"/>
    <property type="match status" value="1"/>
</dbReference>
<protein>
    <submittedName>
        <fullName evidence="5">GntR family transcriptional regulator</fullName>
    </submittedName>
</protein>
<feature type="domain" description="HTH gntR-type" evidence="4">
    <location>
        <begin position="21"/>
        <end position="88"/>
    </location>
</feature>
<evidence type="ECO:0000313" key="5">
    <source>
        <dbReference type="EMBL" id="GAA3611103.1"/>
    </source>
</evidence>
<dbReference type="InterPro" id="IPR011663">
    <property type="entry name" value="UTRA"/>
</dbReference>
<keyword evidence="1" id="KW-0805">Transcription regulation</keyword>
<dbReference type="Gene3D" id="1.10.10.10">
    <property type="entry name" value="Winged helix-like DNA-binding domain superfamily/Winged helix DNA-binding domain"/>
    <property type="match status" value="1"/>
</dbReference>
<sequence>MARTPHDSFHDLALPESLDADRNKGDQIREILELMVRALAPGTLLPSERSIAERYQVARGTVRQKVHELVMTGLIRRSSGSGTYVAEPKLQQGTTMASFSEEMRARGKRPAARILSARTHRAGAALAELLGIDAGGRVIELRRLRSADGTPIAIEHTYLSARRFPDLTRVLRDDMSLYATLSERWNVQVERAVHRVSAIALGEEEASLLGAAPALPSFLVDRQAWDRLGAVVEWGRSTYRGDFYDVVFEVGT</sequence>
<dbReference type="InterPro" id="IPR050679">
    <property type="entry name" value="Bact_HTH_transcr_reg"/>
</dbReference>
<dbReference type="PRINTS" id="PR00035">
    <property type="entry name" value="HTHGNTR"/>
</dbReference>
<dbReference type="RefSeq" id="WP_345575874.1">
    <property type="nucleotide sequence ID" value="NZ_BAABDQ010000047.1"/>
</dbReference>
<dbReference type="Pfam" id="PF00392">
    <property type="entry name" value="GntR"/>
    <property type="match status" value="1"/>
</dbReference>
<accession>A0ABP6ZIW2</accession>
<evidence type="ECO:0000313" key="6">
    <source>
        <dbReference type="Proteomes" id="UP001500630"/>
    </source>
</evidence>
<dbReference type="InterPro" id="IPR036388">
    <property type="entry name" value="WH-like_DNA-bd_sf"/>
</dbReference>
<keyword evidence="3" id="KW-0804">Transcription</keyword>
<dbReference type="InterPro" id="IPR028978">
    <property type="entry name" value="Chorismate_lyase_/UTRA_dom_sf"/>
</dbReference>
<keyword evidence="2" id="KW-0238">DNA-binding</keyword>
<keyword evidence="6" id="KW-1185">Reference proteome</keyword>
<dbReference type="InterPro" id="IPR000524">
    <property type="entry name" value="Tscrpt_reg_HTH_GntR"/>
</dbReference>
<dbReference type="PANTHER" id="PTHR44846:SF1">
    <property type="entry name" value="MANNOSYL-D-GLYCERATE TRANSPORT_METABOLISM SYSTEM REPRESSOR MNGR-RELATED"/>
    <property type="match status" value="1"/>
</dbReference>
<dbReference type="SMART" id="SM00866">
    <property type="entry name" value="UTRA"/>
    <property type="match status" value="1"/>
</dbReference>
<comment type="caution">
    <text evidence="5">The sequence shown here is derived from an EMBL/GenBank/DDBJ whole genome shotgun (WGS) entry which is preliminary data.</text>
</comment>
<proteinExistence type="predicted"/>
<organism evidence="5 6">
    <name type="scientific">Nonomuraea rosea</name>
    <dbReference type="NCBI Taxonomy" id="638574"/>
    <lineage>
        <taxon>Bacteria</taxon>
        <taxon>Bacillati</taxon>
        <taxon>Actinomycetota</taxon>
        <taxon>Actinomycetes</taxon>
        <taxon>Streptosporangiales</taxon>
        <taxon>Streptosporangiaceae</taxon>
        <taxon>Nonomuraea</taxon>
    </lineage>
</organism>
<reference evidence="6" key="1">
    <citation type="journal article" date="2019" name="Int. J. Syst. Evol. Microbiol.">
        <title>The Global Catalogue of Microorganisms (GCM) 10K type strain sequencing project: providing services to taxonomists for standard genome sequencing and annotation.</title>
        <authorList>
            <consortium name="The Broad Institute Genomics Platform"/>
            <consortium name="The Broad Institute Genome Sequencing Center for Infectious Disease"/>
            <person name="Wu L."/>
            <person name="Ma J."/>
        </authorList>
    </citation>
    <scope>NUCLEOTIDE SEQUENCE [LARGE SCALE GENOMIC DNA]</scope>
    <source>
        <strain evidence="6">JCM 17326</strain>
    </source>
</reference>
<dbReference type="PANTHER" id="PTHR44846">
    <property type="entry name" value="MANNOSYL-D-GLYCERATE TRANSPORT/METABOLISM SYSTEM REPRESSOR MNGR-RELATED"/>
    <property type="match status" value="1"/>
</dbReference>
<dbReference type="InterPro" id="IPR036390">
    <property type="entry name" value="WH_DNA-bd_sf"/>
</dbReference>
<evidence type="ECO:0000259" key="4">
    <source>
        <dbReference type="PROSITE" id="PS50949"/>
    </source>
</evidence>
<dbReference type="EMBL" id="BAABDQ010000047">
    <property type="protein sequence ID" value="GAA3611103.1"/>
    <property type="molecule type" value="Genomic_DNA"/>
</dbReference>
<dbReference type="CDD" id="cd07377">
    <property type="entry name" value="WHTH_GntR"/>
    <property type="match status" value="1"/>
</dbReference>
<name>A0ABP6ZIW2_9ACTN</name>
<dbReference type="SUPFAM" id="SSF64288">
    <property type="entry name" value="Chorismate lyase-like"/>
    <property type="match status" value="1"/>
</dbReference>
<dbReference type="SMART" id="SM00345">
    <property type="entry name" value="HTH_GNTR"/>
    <property type="match status" value="1"/>
</dbReference>
<dbReference type="Gene3D" id="3.40.1410.10">
    <property type="entry name" value="Chorismate lyase-like"/>
    <property type="match status" value="1"/>
</dbReference>
<evidence type="ECO:0000256" key="2">
    <source>
        <dbReference type="ARBA" id="ARBA00023125"/>
    </source>
</evidence>
<dbReference type="Proteomes" id="UP001500630">
    <property type="component" value="Unassembled WGS sequence"/>
</dbReference>
<gene>
    <name evidence="5" type="ORF">GCM10022419_115110</name>
</gene>